<dbReference type="CDD" id="cd20071">
    <property type="entry name" value="SET_SMYD"/>
    <property type="match status" value="1"/>
</dbReference>
<dbReference type="KEGG" id="fcy:FRACYDRAFT_233357"/>
<proteinExistence type="predicted"/>
<evidence type="ECO:0000313" key="3">
    <source>
        <dbReference type="EMBL" id="OEU23187.1"/>
    </source>
</evidence>
<feature type="domain" description="SET" evidence="2">
    <location>
        <begin position="72"/>
        <end position="222"/>
    </location>
</feature>
<dbReference type="PANTHER" id="PTHR47332:SF4">
    <property type="entry name" value="SET DOMAIN-CONTAINING PROTEIN 5"/>
    <property type="match status" value="1"/>
</dbReference>
<reference evidence="3 4" key="1">
    <citation type="submission" date="2016-09" db="EMBL/GenBank/DDBJ databases">
        <title>Extensive genetic diversity and differential bi-allelic expression allows diatom success in the polar Southern Ocean.</title>
        <authorList>
            <consortium name="DOE Joint Genome Institute"/>
            <person name="Mock T."/>
            <person name="Otillar R.P."/>
            <person name="Strauss J."/>
            <person name="Dupont C."/>
            <person name="Frickenhaus S."/>
            <person name="Maumus F."/>
            <person name="Mcmullan M."/>
            <person name="Sanges R."/>
            <person name="Schmutz J."/>
            <person name="Toseland A."/>
            <person name="Valas R."/>
            <person name="Veluchamy A."/>
            <person name="Ward B.J."/>
            <person name="Allen A."/>
            <person name="Barry K."/>
            <person name="Falciatore A."/>
            <person name="Ferrante M."/>
            <person name="Fortunato A.E."/>
            <person name="Gloeckner G."/>
            <person name="Gruber A."/>
            <person name="Hipkin R."/>
            <person name="Janech M."/>
            <person name="Kroth P."/>
            <person name="Leese F."/>
            <person name="Lindquist E."/>
            <person name="Lyon B.R."/>
            <person name="Martin J."/>
            <person name="Mayer C."/>
            <person name="Parker M."/>
            <person name="Quesneville H."/>
            <person name="Raymond J."/>
            <person name="Uhlig C."/>
            <person name="Valentin K.U."/>
            <person name="Worden A.Z."/>
            <person name="Armbrust E.V."/>
            <person name="Bowler C."/>
            <person name="Green B."/>
            <person name="Moulton V."/>
            <person name="Van Oosterhout C."/>
            <person name="Grigoriev I."/>
        </authorList>
    </citation>
    <scope>NUCLEOTIDE SEQUENCE [LARGE SCALE GENOMIC DNA]</scope>
    <source>
        <strain evidence="3 4">CCMP1102</strain>
    </source>
</reference>
<feature type="region of interest" description="Disordered" evidence="1">
    <location>
        <begin position="278"/>
        <end position="299"/>
    </location>
</feature>
<dbReference type="InterPro" id="IPR046341">
    <property type="entry name" value="SET_dom_sf"/>
</dbReference>
<feature type="region of interest" description="Disordered" evidence="1">
    <location>
        <begin position="79"/>
        <end position="99"/>
    </location>
</feature>
<dbReference type="InterPro" id="IPR001214">
    <property type="entry name" value="SET_dom"/>
</dbReference>
<sequence>MNNDEDPFDCFGESEDDSSTDDSFSNNNNFLFDDSVAATVEAEAERGQRLLNEHDYRKKNYEHEHTPLVQKNDFEVFDSNPNNNDNINENDNNDDNINMKGKGVRVLRSYQEGDEIMREGAAIRVPGKIFTASTQEEADMIFANNIHVEFHKLSERTANAYMNLSSCHTSDEINSGLFLTISRINHSCRPNVTHIWRPDLQKTLIQATRTIHAGEEIFTSYGPSECLSTFDRRTYLENKYSFVCDCTMCQEGNEYGGDDRMIELNTIFDELSLFNVEESNNSNGNGNDDDKDGNESESDKAIKSVDRGLLLLQKQGLGSGAFVRSFLRSGYQISLNARTKKTTSTTGTTSNENENEIKNQNLARTYLERELIAVQNSEGIGSYRGIDIERTLKWYHGGDTKY</sequence>
<dbReference type="PROSITE" id="PS50280">
    <property type="entry name" value="SET"/>
    <property type="match status" value="1"/>
</dbReference>
<dbReference type="OrthoDB" id="265717at2759"/>
<feature type="compositionally biased region" description="Low complexity" evidence="1">
    <location>
        <begin position="80"/>
        <end position="98"/>
    </location>
</feature>
<dbReference type="Pfam" id="PF00856">
    <property type="entry name" value="SET"/>
    <property type="match status" value="1"/>
</dbReference>
<evidence type="ECO:0000256" key="1">
    <source>
        <dbReference type="SAM" id="MobiDB-lite"/>
    </source>
</evidence>
<name>A0A1E7FYG4_9STRA</name>
<protein>
    <submittedName>
        <fullName evidence="3">SET domain-containing protein</fullName>
    </submittedName>
</protein>
<organism evidence="3 4">
    <name type="scientific">Fragilariopsis cylindrus CCMP1102</name>
    <dbReference type="NCBI Taxonomy" id="635003"/>
    <lineage>
        <taxon>Eukaryota</taxon>
        <taxon>Sar</taxon>
        <taxon>Stramenopiles</taxon>
        <taxon>Ochrophyta</taxon>
        <taxon>Bacillariophyta</taxon>
        <taxon>Bacillariophyceae</taxon>
        <taxon>Bacillariophycidae</taxon>
        <taxon>Bacillariales</taxon>
        <taxon>Bacillariaceae</taxon>
        <taxon>Fragilariopsis</taxon>
    </lineage>
</organism>
<evidence type="ECO:0000259" key="2">
    <source>
        <dbReference type="PROSITE" id="PS50280"/>
    </source>
</evidence>
<dbReference type="InParanoid" id="A0A1E7FYG4"/>
<dbReference type="SUPFAM" id="SSF82199">
    <property type="entry name" value="SET domain"/>
    <property type="match status" value="1"/>
</dbReference>
<feature type="region of interest" description="Disordered" evidence="1">
    <location>
        <begin position="1"/>
        <end position="28"/>
    </location>
</feature>
<accession>A0A1E7FYG4</accession>
<keyword evidence="4" id="KW-1185">Reference proteome</keyword>
<dbReference type="EMBL" id="KV784353">
    <property type="protein sequence ID" value="OEU23187.1"/>
    <property type="molecule type" value="Genomic_DNA"/>
</dbReference>
<gene>
    <name evidence="3" type="ORF">FRACYDRAFT_233357</name>
</gene>
<dbReference type="Proteomes" id="UP000095751">
    <property type="component" value="Unassembled WGS sequence"/>
</dbReference>
<dbReference type="Gene3D" id="2.170.270.10">
    <property type="entry name" value="SET domain"/>
    <property type="match status" value="1"/>
</dbReference>
<dbReference type="AlphaFoldDB" id="A0A1E7FYG4"/>
<dbReference type="InterPro" id="IPR053185">
    <property type="entry name" value="SET_domain_protein"/>
</dbReference>
<feature type="compositionally biased region" description="Acidic residues" evidence="1">
    <location>
        <begin position="1"/>
        <end position="20"/>
    </location>
</feature>
<dbReference type="PANTHER" id="PTHR47332">
    <property type="entry name" value="SET DOMAIN-CONTAINING PROTEIN 5"/>
    <property type="match status" value="1"/>
</dbReference>
<evidence type="ECO:0000313" key="4">
    <source>
        <dbReference type="Proteomes" id="UP000095751"/>
    </source>
</evidence>